<accession>A0ABX5F7K5</accession>
<name>A0ABX5F7K5_9CHRO</name>
<reference evidence="2 3" key="2">
    <citation type="submission" date="2018-03" db="EMBL/GenBank/DDBJ databases">
        <title>The ancient ancestry and fast evolution of plastids.</title>
        <authorList>
            <person name="Moore K.R."/>
            <person name="Magnabosco C."/>
            <person name="Momper L."/>
            <person name="Gold D.A."/>
            <person name="Bosak T."/>
            <person name="Fournier G.P."/>
        </authorList>
    </citation>
    <scope>NUCLEOTIDE SEQUENCE [LARGE SCALE GENOMIC DNA]</scope>
    <source>
        <strain evidence="2 3">CCALA 015</strain>
    </source>
</reference>
<organism evidence="2 3">
    <name type="scientific">Aphanothece cf. minutissima CCALA 015</name>
    <dbReference type="NCBI Taxonomy" id="2107695"/>
    <lineage>
        <taxon>Bacteria</taxon>
        <taxon>Bacillati</taxon>
        <taxon>Cyanobacteriota</taxon>
        <taxon>Cyanophyceae</taxon>
        <taxon>Oscillatoriophycideae</taxon>
        <taxon>Chroococcales</taxon>
        <taxon>Aphanothecaceae</taxon>
        <taxon>Aphanothece</taxon>
    </lineage>
</organism>
<dbReference type="EMBL" id="PVWP01000005">
    <property type="protein sequence ID" value="PSB37598.1"/>
    <property type="molecule type" value="Genomic_DNA"/>
</dbReference>
<dbReference type="Pfam" id="PF04250">
    <property type="entry name" value="DUF429"/>
    <property type="match status" value="1"/>
</dbReference>
<dbReference type="Proteomes" id="UP000238218">
    <property type="component" value="Unassembled WGS sequence"/>
</dbReference>
<feature type="compositionally biased region" description="Basic and acidic residues" evidence="1">
    <location>
        <begin position="15"/>
        <end position="26"/>
    </location>
</feature>
<feature type="region of interest" description="Disordered" evidence="1">
    <location>
        <begin position="1"/>
        <end position="27"/>
    </location>
</feature>
<gene>
    <name evidence="2" type="ORF">C7B81_08800</name>
</gene>
<keyword evidence="3" id="KW-1185">Reference proteome</keyword>
<reference evidence="2 3" key="1">
    <citation type="submission" date="2018-02" db="EMBL/GenBank/DDBJ databases">
        <authorList>
            <person name="Moore K."/>
            <person name="Momper L."/>
        </authorList>
    </citation>
    <scope>NUCLEOTIDE SEQUENCE [LARGE SCALE GENOMIC DNA]</scope>
    <source>
        <strain evidence="2 3">CCALA 015</strain>
    </source>
</reference>
<comment type="caution">
    <text evidence="2">The sequence shown here is derived from an EMBL/GenBank/DDBJ whole genome shotgun (WGS) entry which is preliminary data.</text>
</comment>
<evidence type="ECO:0000313" key="2">
    <source>
        <dbReference type="EMBL" id="PSB37598.1"/>
    </source>
</evidence>
<sequence>MCLSSPRIRSVPADSPRRDRPTHGLIDHSAMPLTTTVGIDVGGARKGFHAVALTGGTYAAQLATIDAEELAHWCRSVVQASVIAIDAPCRWSADGRARPCERELRHKGIVCFASPTRQAAVAHPTDYFGWMLRGEALYQALEPSHPLAAALPIGSQPCCFETFPHAITWHLRGGDAQASQKRTQRRELLQRAGIDLAPLTSIDWIDAALCALAAHHAASGGACVHYGEPQSGWIVVPQ</sequence>
<proteinExistence type="predicted"/>
<dbReference type="InterPro" id="IPR007362">
    <property type="entry name" value="DUF429"/>
</dbReference>
<evidence type="ECO:0000313" key="3">
    <source>
        <dbReference type="Proteomes" id="UP000238218"/>
    </source>
</evidence>
<protein>
    <submittedName>
        <fullName evidence="2">DUF429 domain-containing protein</fullName>
    </submittedName>
</protein>
<evidence type="ECO:0000256" key="1">
    <source>
        <dbReference type="SAM" id="MobiDB-lite"/>
    </source>
</evidence>